<dbReference type="EMBL" id="CP045900">
    <property type="protein sequence ID" value="QQP42447.1"/>
    <property type="molecule type" value="Genomic_DNA"/>
</dbReference>
<dbReference type="Proteomes" id="UP000595437">
    <property type="component" value="Chromosome 11"/>
</dbReference>
<evidence type="ECO:0000313" key="3">
    <source>
        <dbReference type="Proteomes" id="UP000595437"/>
    </source>
</evidence>
<keyword evidence="1" id="KW-1133">Transmembrane helix</keyword>
<keyword evidence="1" id="KW-0472">Membrane</keyword>
<dbReference type="AlphaFoldDB" id="A0A7T8K0W5"/>
<reference evidence="3" key="1">
    <citation type="submission" date="2021-01" db="EMBL/GenBank/DDBJ databases">
        <title>Caligus Genome Assembly.</title>
        <authorList>
            <person name="Gallardo-Escarate C."/>
        </authorList>
    </citation>
    <scope>NUCLEOTIDE SEQUENCE [LARGE SCALE GENOMIC DNA]</scope>
</reference>
<name>A0A7T8K0W5_CALRO</name>
<feature type="transmembrane region" description="Helical" evidence="1">
    <location>
        <begin position="12"/>
        <end position="30"/>
    </location>
</feature>
<evidence type="ECO:0000313" key="2">
    <source>
        <dbReference type="EMBL" id="QQP42447.1"/>
    </source>
</evidence>
<keyword evidence="3" id="KW-1185">Reference proteome</keyword>
<accession>A0A7T8K0W5</accession>
<feature type="non-terminal residue" evidence="2">
    <location>
        <position position="1"/>
    </location>
</feature>
<protein>
    <submittedName>
        <fullName evidence="2">Uncharacterized protein</fullName>
    </submittedName>
</protein>
<keyword evidence="1" id="KW-0812">Transmembrane</keyword>
<organism evidence="2 3">
    <name type="scientific">Caligus rogercresseyi</name>
    <name type="common">Sea louse</name>
    <dbReference type="NCBI Taxonomy" id="217165"/>
    <lineage>
        <taxon>Eukaryota</taxon>
        <taxon>Metazoa</taxon>
        <taxon>Ecdysozoa</taxon>
        <taxon>Arthropoda</taxon>
        <taxon>Crustacea</taxon>
        <taxon>Multicrustacea</taxon>
        <taxon>Hexanauplia</taxon>
        <taxon>Copepoda</taxon>
        <taxon>Siphonostomatoida</taxon>
        <taxon>Caligidae</taxon>
        <taxon>Caligus</taxon>
    </lineage>
</organism>
<sequence length="63" mass="6885">DSMDVEGLSIGLALMGKATVVSSFCGIFIYSSELFPTVLRTVANGTCAFWLVWDPSSRHSYFC</sequence>
<proteinExistence type="predicted"/>
<evidence type="ECO:0000256" key="1">
    <source>
        <dbReference type="SAM" id="Phobius"/>
    </source>
</evidence>
<dbReference type="OrthoDB" id="3936150at2759"/>
<feature type="non-terminal residue" evidence="2">
    <location>
        <position position="63"/>
    </location>
</feature>
<gene>
    <name evidence="2" type="ORF">FKW44_017116</name>
</gene>